<sequence length="66" mass="7000">MAVIATADQALHMITQYDCRLTSQQTQQAITNPADPCHFVLGTTAVMGLGAYLKASGSAQPGKLHR</sequence>
<evidence type="ECO:0000313" key="1">
    <source>
        <dbReference type="EMBL" id="RDH28822.1"/>
    </source>
</evidence>
<accession>A0A3F3PPY1</accession>
<organism evidence="1 2">
    <name type="scientific">Aspergillus welwitschiae</name>
    <dbReference type="NCBI Taxonomy" id="1341132"/>
    <lineage>
        <taxon>Eukaryota</taxon>
        <taxon>Fungi</taxon>
        <taxon>Dikarya</taxon>
        <taxon>Ascomycota</taxon>
        <taxon>Pezizomycotina</taxon>
        <taxon>Eurotiomycetes</taxon>
        <taxon>Eurotiomycetidae</taxon>
        <taxon>Eurotiales</taxon>
        <taxon>Aspergillaceae</taxon>
        <taxon>Aspergillus</taxon>
        <taxon>Aspergillus subgen. Circumdati</taxon>
    </lineage>
</organism>
<proteinExistence type="predicted"/>
<dbReference type="Proteomes" id="UP000253729">
    <property type="component" value="Unassembled WGS sequence"/>
</dbReference>
<reference evidence="1 2" key="1">
    <citation type="submission" date="2018-07" db="EMBL/GenBank/DDBJ databases">
        <title>The genomes of Aspergillus section Nigri reveals drivers in fungal speciation.</title>
        <authorList>
            <consortium name="DOE Joint Genome Institute"/>
            <person name="Vesth T.C."/>
            <person name="Nybo J."/>
            <person name="Theobald S."/>
            <person name="Brandl J."/>
            <person name="Frisvad J.C."/>
            <person name="Nielsen K.F."/>
            <person name="Lyhne E.K."/>
            <person name="Kogle M.E."/>
            <person name="Kuo A."/>
            <person name="Riley R."/>
            <person name="Clum A."/>
            <person name="Nolan M."/>
            <person name="Lipzen A."/>
            <person name="Salamov A."/>
            <person name="Henrissat B."/>
            <person name="Wiebenga A."/>
            <person name="De vries R.P."/>
            <person name="Grigoriev I.V."/>
            <person name="Mortensen U.H."/>
            <person name="Andersen M.R."/>
            <person name="Baker S.E."/>
        </authorList>
    </citation>
    <scope>NUCLEOTIDE SEQUENCE [LARGE SCALE GENOMIC DNA]</scope>
    <source>
        <strain evidence="1 2">CBS 139.54b</strain>
    </source>
</reference>
<gene>
    <name evidence="1" type="ORF">BDQ94DRAFT_151633</name>
</gene>
<dbReference type="AlphaFoldDB" id="A0A3F3PPY1"/>
<dbReference type="RefSeq" id="XP_026621844.1">
    <property type="nucleotide sequence ID" value="XM_026767787.1"/>
</dbReference>
<keyword evidence="2" id="KW-1185">Reference proteome</keyword>
<evidence type="ECO:0000313" key="2">
    <source>
        <dbReference type="Proteomes" id="UP000253729"/>
    </source>
</evidence>
<name>A0A3F3PPY1_9EURO</name>
<protein>
    <submittedName>
        <fullName evidence="1">Uncharacterized protein</fullName>
    </submittedName>
</protein>
<dbReference type="GeneID" id="38136143"/>
<dbReference type="EMBL" id="KZ852073">
    <property type="protein sequence ID" value="RDH28822.1"/>
    <property type="molecule type" value="Genomic_DNA"/>
</dbReference>